<protein>
    <submittedName>
        <fullName evidence="2">Helix-hairpin-helix motif-containing protein</fullName>
    </submittedName>
</protein>
<feature type="signal peptide" evidence="1">
    <location>
        <begin position="1"/>
        <end position="20"/>
    </location>
</feature>
<keyword evidence="3" id="KW-1185">Reference proteome</keyword>
<sequence length="673" mass="76643">MAKAVITLLWLLTIYQYAHAQLEEQELSREAQQLLENETAATTGTSEDDEQWQQLAYRQKQRLSLNAADIQDLTALGVLSPLQVESLLQYRKLLGDLVSIYELQAVPGFDMALIKKLLPYVKVGDDLQAHYSLKDLFRKGEQSVLLRYSRQLELSSGYEPKDIAPPSYKGSPGRMFIRYRYNFSQHLSYGVTMEKDAGEGLFSGAQQTGFDFYSAHLFVTNYKGIRYLALGDYAVNLGQGLIQWHSQAGGKGGAVLQVKREGSVLRPYTSAGEYYFFRGGGVTTRIHKLDITAFTSLRKLDGTLAVTDTIEDEMIATAIAASGYHRTAAEVAKKGQLTQFTNGLSCKWNGNWQPAVNMILHQFSPPIQKEMKPYNQFDFRGKQLMNVSADYAGTFRNIHLFGEVATDMLGNLAMMQGVLMSAGSQADISIVYRNYSKQYQSLYSKGFGDSYKTMNEEGIYLGGSLKLSRRWTLDGYADFFRFPWLKYGVDYPSGGTAFLTQLTFLARKDYQYQLRIKLNTKYPNLQRAKSIRCHAERSWNKQLSTAVRIEYNLMAATETALQRGCLTYLDLTYRCKQFPFQISGRCTWFYTDSYQSRLYAYESSVLYDNSVGQYYGKGWQYYLNMKYKIRKNWSVWAKCSQVYYPDVTSIGSGLDKIYGNKKSALQLQTMLSF</sequence>
<dbReference type="AlphaFoldDB" id="A0A1M7FUV3"/>
<proteinExistence type="predicted"/>
<gene>
    <name evidence="2" type="ORF">SAMN05444266_106283</name>
</gene>
<dbReference type="RefSeq" id="WP_073083396.1">
    <property type="nucleotide sequence ID" value="NZ_FRBL01000006.1"/>
</dbReference>
<evidence type="ECO:0000313" key="3">
    <source>
        <dbReference type="Proteomes" id="UP000184420"/>
    </source>
</evidence>
<organism evidence="2 3">
    <name type="scientific">Chitinophaga jiangningensis</name>
    <dbReference type="NCBI Taxonomy" id="1419482"/>
    <lineage>
        <taxon>Bacteria</taxon>
        <taxon>Pseudomonadati</taxon>
        <taxon>Bacteroidota</taxon>
        <taxon>Chitinophagia</taxon>
        <taxon>Chitinophagales</taxon>
        <taxon>Chitinophagaceae</taxon>
        <taxon>Chitinophaga</taxon>
    </lineage>
</organism>
<evidence type="ECO:0000313" key="2">
    <source>
        <dbReference type="EMBL" id="SHM07786.1"/>
    </source>
</evidence>
<dbReference type="OrthoDB" id="9766750at2"/>
<accession>A0A1M7FUV3</accession>
<dbReference type="InterPro" id="IPR010994">
    <property type="entry name" value="RuvA_2-like"/>
</dbReference>
<reference evidence="2 3" key="1">
    <citation type="submission" date="2016-11" db="EMBL/GenBank/DDBJ databases">
        <authorList>
            <person name="Jaros S."/>
            <person name="Januszkiewicz K."/>
            <person name="Wedrychowicz H."/>
        </authorList>
    </citation>
    <scope>NUCLEOTIDE SEQUENCE [LARGE SCALE GENOMIC DNA]</scope>
    <source>
        <strain evidence="2 3">DSM 27406</strain>
    </source>
</reference>
<dbReference type="SUPFAM" id="SSF47781">
    <property type="entry name" value="RuvA domain 2-like"/>
    <property type="match status" value="1"/>
</dbReference>
<dbReference type="Proteomes" id="UP000184420">
    <property type="component" value="Unassembled WGS sequence"/>
</dbReference>
<dbReference type="STRING" id="1419482.SAMN05444266_106283"/>
<feature type="chain" id="PRO_5013201045" evidence="1">
    <location>
        <begin position="21"/>
        <end position="673"/>
    </location>
</feature>
<name>A0A1M7FUV3_9BACT</name>
<evidence type="ECO:0000256" key="1">
    <source>
        <dbReference type="SAM" id="SignalP"/>
    </source>
</evidence>
<keyword evidence="1" id="KW-0732">Signal</keyword>
<dbReference type="EMBL" id="FRBL01000006">
    <property type="protein sequence ID" value="SHM07786.1"/>
    <property type="molecule type" value="Genomic_DNA"/>
</dbReference>